<name>A0A381W3Q6_9ZZZZ</name>
<reference evidence="2" key="1">
    <citation type="submission" date="2018-05" db="EMBL/GenBank/DDBJ databases">
        <authorList>
            <person name="Lanie J.A."/>
            <person name="Ng W.-L."/>
            <person name="Kazmierczak K.M."/>
            <person name="Andrzejewski T.M."/>
            <person name="Davidsen T.M."/>
            <person name="Wayne K.J."/>
            <person name="Tettelin H."/>
            <person name="Glass J.I."/>
            <person name="Rusch D."/>
            <person name="Podicherti R."/>
            <person name="Tsui H.-C.T."/>
            <person name="Winkler M.E."/>
        </authorList>
    </citation>
    <scope>NUCLEOTIDE SEQUENCE</scope>
</reference>
<evidence type="ECO:0000256" key="1">
    <source>
        <dbReference type="SAM" id="MobiDB-lite"/>
    </source>
</evidence>
<feature type="non-terminal residue" evidence="2">
    <location>
        <position position="1"/>
    </location>
</feature>
<sequence>VYNFQAFAGQELMSFYKSTTIPIVSWRGRKDSNPQPSDPKSDALSS</sequence>
<proteinExistence type="predicted"/>
<organism evidence="2">
    <name type="scientific">marine metagenome</name>
    <dbReference type="NCBI Taxonomy" id="408172"/>
    <lineage>
        <taxon>unclassified sequences</taxon>
        <taxon>metagenomes</taxon>
        <taxon>ecological metagenomes</taxon>
    </lineage>
</organism>
<gene>
    <name evidence="2" type="ORF">METZ01_LOCUS100039</name>
</gene>
<feature type="region of interest" description="Disordered" evidence="1">
    <location>
        <begin position="26"/>
        <end position="46"/>
    </location>
</feature>
<dbReference type="AntiFam" id="ANF00011">
    <property type="entry name" value="tRNA translation"/>
</dbReference>
<accession>A0A381W3Q6</accession>
<dbReference type="AlphaFoldDB" id="A0A381W3Q6"/>
<protein>
    <submittedName>
        <fullName evidence="2">Uncharacterized protein</fullName>
    </submittedName>
</protein>
<dbReference type="EMBL" id="UINC01010623">
    <property type="protein sequence ID" value="SVA47185.1"/>
    <property type="molecule type" value="Genomic_DNA"/>
</dbReference>
<evidence type="ECO:0000313" key="2">
    <source>
        <dbReference type="EMBL" id="SVA47185.1"/>
    </source>
</evidence>